<name>A0AC59C722_ECHTE</name>
<dbReference type="RefSeq" id="XP_045155956.1">
    <property type="nucleotide sequence ID" value="XM_045300021.1"/>
</dbReference>
<dbReference type="Proteomes" id="UP000694863">
    <property type="component" value="Unplaced"/>
</dbReference>
<reference evidence="2" key="1">
    <citation type="submission" date="2025-08" db="UniProtKB">
        <authorList>
            <consortium name="RefSeq"/>
        </authorList>
    </citation>
    <scope>IDENTIFICATION</scope>
</reference>
<proteinExistence type="predicted"/>
<evidence type="ECO:0000313" key="1">
    <source>
        <dbReference type="Proteomes" id="UP000694863"/>
    </source>
</evidence>
<organism evidence="1 2">
    <name type="scientific">Echinops telfairi</name>
    <name type="common">Lesser hedgehog tenrec</name>
    <dbReference type="NCBI Taxonomy" id="9371"/>
    <lineage>
        <taxon>Eukaryota</taxon>
        <taxon>Metazoa</taxon>
        <taxon>Chordata</taxon>
        <taxon>Craniata</taxon>
        <taxon>Vertebrata</taxon>
        <taxon>Euteleostomi</taxon>
        <taxon>Mammalia</taxon>
        <taxon>Eutheria</taxon>
        <taxon>Afrotheria</taxon>
        <taxon>Tenrecidae</taxon>
        <taxon>Tenrecinae</taxon>
        <taxon>Echinops</taxon>
    </lineage>
</organism>
<evidence type="ECO:0000313" key="2">
    <source>
        <dbReference type="RefSeq" id="XP_045155956.1"/>
    </source>
</evidence>
<accession>A0AC59C722</accession>
<gene>
    <name evidence="2" type="primary">FAM174C</name>
</gene>
<keyword evidence="1" id="KW-1185">Reference proteome</keyword>
<sequence length="114" mass="12447">MGPRVPPLLPALLLLCGAPEAARLLSPAATNGSRPVLPSNGTHPLGAPGTPLLRSFYVLMGVSVLVAFYFLIRAFRLKKPQRRSYSLLANTDDSTELSLLDSNEETIFERRNSR</sequence>
<protein>
    <submittedName>
        <fullName evidence="2">Protein FAM174C</fullName>
    </submittedName>
</protein>